<gene>
    <name evidence="1" type="ORF">KDH_08620</name>
</gene>
<comment type="caution">
    <text evidence="1">The sequence shown here is derived from an EMBL/GenBank/DDBJ whole genome shotgun (WGS) entry which is preliminary data.</text>
</comment>
<dbReference type="InterPro" id="IPR032466">
    <property type="entry name" value="Metal_Hydrolase"/>
</dbReference>
<dbReference type="PANTHER" id="PTHR10443:SF12">
    <property type="entry name" value="DIPEPTIDASE"/>
    <property type="match status" value="1"/>
</dbReference>
<dbReference type="InterPro" id="IPR008257">
    <property type="entry name" value="Pept_M19"/>
</dbReference>
<sequence>MLIIDAHLDLGWNALQWNRDLRLSTYTLRSQEAHQSGPGRGQGTTALPELRKGRIALCFSTLLARSTGRATPHVDYASAVQAFGAARGQLAYYRALEREGLIRIISQLTDLERHMAEWQQWDADPKSDENAMPPLGFLISMESADPILSPGELEEWQAEGVRVIGPAHYGPGRYAGGTGTEMGLTPEGREFIAEMQRLGILLDTTHLSDQAFWEALELYQGPILASHNNCRTLVPHQRQFDDEQLKAIIERDGVIGMAFDIWMMQPNWTLNTGVKLAKIVEHIDHICQIAGSSRHIGIGSDLDGGFGREQSPCDLDTIADLQQLTGLLADRGYKDEDIAGIMHGNWLRLLRQAWKSS</sequence>
<dbReference type="PROSITE" id="PS51365">
    <property type="entry name" value="RENAL_DIPEPTIDASE_2"/>
    <property type="match status" value="1"/>
</dbReference>
<protein>
    <submittedName>
        <fullName evidence="1">Peptidase</fullName>
    </submittedName>
</protein>
<dbReference type="SUPFAM" id="SSF51556">
    <property type="entry name" value="Metallo-dependent hydrolases"/>
    <property type="match status" value="1"/>
</dbReference>
<name>A0ABQ6FNB0_9CHLR</name>
<dbReference type="Gene3D" id="3.20.20.140">
    <property type="entry name" value="Metal-dependent hydrolases"/>
    <property type="match status" value="1"/>
</dbReference>
<dbReference type="Pfam" id="PF01244">
    <property type="entry name" value="Peptidase_M19"/>
    <property type="match status" value="1"/>
</dbReference>
<dbReference type="Proteomes" id="UP001344906">
    <property type="component" value="Unassembled WGS sequence"/>
</dbReference>
<evidence type="ECO:0000313" key="2">
    <source>
        <dbReference type="Proteomes" id="UP001344906"/>
    </source>
</evidence>
<accession>A0ABQ6FNB0</accession>
<organism evidence="1 2">
    <name type="scientific">Dictyobacter halimunensis</name>
    <dbReference type="NCBI Taxonomy" id="3026934"/>
    <lineage>
        <taxon>Bacteria</taxon>
        <taxon>Bacillati</taxon>
        <taxon>Chloroflexota</taxon>
        <taxon>Ktedonobacteria</taxon>
        <taxon>Ktedonobacterales</taxon>
        <taxon>Dictyobacteraceae</taxon>
        <taxon>Dictyobacter</taxon>
    </lineage>
</organism>
<dbReference type="PANTHER" id="PTHR10443">
    <property type="entry name" value="MICROSOMAL DIPEPTIDASE"/>
    <property type="match status" value="1"/>
</dbReference>
<proteinExistence type="predicted"/>
<reference evidence="1 2" key="1">
    <citation type="submission" date="2023-02" db="EMBL/GenBank/DDBJ databases">
        <title>Dictyobacter halimunensis sp. nov., a new member of the class Ktedonobacteria from forest soil in a geothermal area.</title>
        <authorList>
            <person name="Rachmania M.K."/>
            <person name="Ningsih F."/>
            <person name="Sakai Y."/>
            <person name="Yabe S."/>
            <person name="Yokota A."/>
            <person name="Sjamsuridzal W."/>
        </authorList>
    </citation>
    <scope>NUCLEOTIDE SEQUENCE [LARGE SCALE GENOMIC DNA]</scope>
    <source>
        <strain evidence="1 2">S3.2.2.5</strain>
    </source>
</reference>
<dbReference type="RefSeq" id="WP_338247728.1">
    <property type="nucleotide sequence ID" value="NZ_BSRI01000001.1"/>
</dbReference>
<keyword evidence="2" id="KW-1185">Reference proteome</keyword>
<dbReference type="EMBL" id="BSRI01000001">
    <property type="protein sequence ID" value="GLV54013.1"/>
    <property type="molecule type" value="Genomic_DNA"/>
</dbReference>
<evidence type="ECO:0000313" key="1">
    <source>
        <dbReference type="EMBL" id="GLV54013.1"/>
    </source>
</evidence>